<feature type="domain" description="Glycosyltransferase subfamily 4-like N-terminal" evidence="3">
    <location>
        <begin position="59"/>
        <end position="177"/>
    </location>
</feature>
<dbReference type="Gene3D" id="3.40.50.2000">
    <property type="entry name" value="Glycogen Phosphorylase B"/>
    <property type="match status" value="2"/>
</dbReference>
<evidence type="ECO:0000313" key="4">
    <source>
        <dbReference type="EMBL" id="RAJ25578.1"/>
    </source>
</evidence>
<gene>
    <name evidence="4" type="ORF">LY11_04082</name>
</gene>
<dbReference type="Pfam" id="PF13439">
    <property type="entry name" value="Glyco_transf_4"/>
    <property type="match status" value="1"/>
</dbReference>
<dbReference type="Pfam" id="PF00534">
    <property type="entry name" value="Glycos_transf_1"/>
    <property type="match status" value="1"/>
</dbReference>
<dbReference type="RefSeq" id="WP_111635448.1">
    <property type="nucleotide sequence ID" value="NZ_QLLR01000026.1"/>
</dbReference>
<accession>A0A327S9W6</accession>
<dbReference type="PANTHER" id="PTHR46401:SF2">
    <property type="entry name" value="GLYCOSYLTRANSFERASE WBBK-RELATED"/>
    <property type="match status" value="1"/>
</dbReference>
<dbReference type="GO" id="GO:0016757">
    <property type="term" value="F:glycosyltransferase activity"/>
    <property type="evidence" value="ECO:0007669"/>
    <property type="project" value="InterPro"/>
</dbReference>
<protein>
    <submittedName>
        <fullName evidence="4">Glycosyltransferase involved in cell wall biosynthesis</fullName>
    </submittedName>
</protein>
<reference evidence="4 5" key="1">
    <citation type="submission" date="2018-06" db="EMBL/GenBank/DDBJ databases">
        <title>Genomic Encyclopedia of Archaeal and Bacterial Type Strains, Phase II (KMG-II): from individual species to whole genera.</title>
        <authorList>
            <person name="Goeker M."/>
        </authorList>
    </citation>
    <scope>NUCLEOTIDE SEQUENCE [LARGE SCALE GENOMIC DNA]</scope>
    <source>
        <strain evidence="4 5">DSM 14825</strain>
    </source>
</reference>
<sequence>MSKKLKILYDPQMFDKQNYGGITRYFANLITGIEKTSNFCAELPLVYSTNYYIRNFPQLLNSGIGSLFLKKTYNRTRWNLLLSKRTIKRSDFDIFHATYYNPYFLENLKKPLVITVHDMIHENYPEIFNDAEEVISQKKKTIEAADLIIAISIFTKQELLRHYPQLESKIRVIYHGLPDTKTVSANQSLPQRYLLYVGDRYTPYKNFVAMVEAISPLITSEEKLHLICAGGGEFNPAELDLLARNNILQYTTQINASDAQMAQLYRDALLFIYPSIEEGFGFPILEAFKAGCPVACSNTSCLPEVGGNAVGYFNPAIVSSIRETVSALISNPEKREGLVNNGYEQLQKFTFQNCLDQTLDCYTSLIKS</sequence>
<dbReference type="InterPro" id="IPR001296">
    <property type="entry name" value="Glyco_trans_1"/>
</dbReference>
<dbReference type="SUPFAM" id="SSF53756">
    <property type="entry name" value="UDP-Glycosyltransferase/glycogen phosphorylase"/>
    <property type="match status" value="1"/>
</dbReference>
<dbReference type="AlphaFoldDB" id="A0A327S9W6"/>
<dbReference type="Proteomes" id="UP000249754">
    <property type="component" value="Unassembled WGS sequence"/>
</dbReference>
<proteinExistence type="predicted"/>
<dbReference type="OrthoDB" id="9801609at2"/>
<comment type="caution">
    <text evidence="4">The sequence shown here is derived from an EMBL/GenBank/DDBJ whole genome shotgun (WGS) entry which is preliminary data.</text>
</comment>
<dbReference type="PANTHER" id="PTHR46401">
    <property type="entry name" value="GLYCOSYLTRANSFERASE WBBK-RELATED"/>
    <property type="match status" value="1"/>
</dbReference>
<name>A0A327S9W6_9SPHI</name>
<organism evidence="4 5">
    <name type="scientific">Pedobacter cryoconitis</name>
    <dbReference type="NCBI Taxonomy" id="188932"/>
    <lineage>
        <taxon>Bacteria</taxon>
        <taxon>Pseudomonadati</taxon>
        <taxon>Bacteroidota</taxon>
        <taxon>Sphingobacteriia</taxon>
        <taxon>Sphingobacteriales</taxon>
        <taxon>Sphingobacteriaceae</taxon>
        <taxon>Pedobacter</taxon>
    </lineage>
</organism>
<evidence type="ECO:0000259" key="2">
    <source>
        <dbReference type="Pfam" id="PF00534"/>
    </source>
</evidence>
<dbReference type="InterPro" id="IPR028098">
    <property type="entry name" value="Glyco_trans_4-like_N"/>
</dbReference>
<evidence type="ECO:0000256" key="1">
    <source>
        <dbReference type="ARBA" id="ARBA00022679"/>
    </source>
</evidence>
<dbReference type="GO" id="GO:0009103">
    <property type="term" value="P:lipopolysaccharide biosynthetic process"/>
    <property type="evidence" value="ECO:0007669"/>
    <property type="project" value="TreeGrafter"/>
</dbReference>
<feature type="domain" description="Glycosyl transferase family 1" evidence="2">
    <location>
        <begin position="190"/>
        <end position="344"/>
    </location>
</feature>
<evidence type="ECO:0000313" key="5">
    <source>
        <dbReference type="Proteomes" id="UP000249754"/>
    </source>
</evidence>
<dbReference type="EMBL" id="QLLR01000026">
    <property type="protein sequence ID" value="RAJ25578.1"/>
    <property type="molecule type" value="Genomic_DNA"/>
</dbReference>
<dbReference type="CDD" id="cd03809">
    <property type="entry name" value="GT4_MtfB-like"/>
    <property type="match status" value="1"/>
</dbReference>
<evidence type="ECO:0000259" key="3">
    <source>
        <dbReference type="Pfam" id="PF13439"/>
    </source>
</evidence>
<keyword evidence="1 4" id="KW-0808">Transferase</keyword>